<reference evidence="1 2" key="2">
    <citation type="journal article" date="2017" name="Genome Biol. Evol.">
        <title>Trajectories and Drivers of Genome Evolution in Surface-Associated Marine Phaeobacter.</title>
        <authorList>
            <person name="Freese H.M."/>
            <person name="Sikorski J."/>
            <person name="Bunk B."/>
            <person name="Scheuner C."/>
            <person name="Meier-Kolthoff J.P."/>
            <person name="Sproer C."/>
            <person name="Gram L."/>
            <person name="Overmann J."/>
        </authorList>
    </citation>
    <scope>NUCLEOTIDE SEQUENCE [LARGE SCALE GENOMIC DNA]</scope>
    <source>
        <strain evidence="1 2">P36</strain>
    </source>
</reference>
<sequence length="53" mass="6077">MFGRKRRSGVLLPLNIEGFPLRRTPLFKMRRRDQAIGVVAEELWNRIGGLAPS</sequence>
<proteinExistence type="predicted"/>
<gene>
    <name evidence="1" type="ORF">PhaeoP36_02336</name>
</gene>
<dbReference type="EMBL" id="CP010643">
    <property type="protein sequence ID" value="ATG36461.1"/>
    <property type="molecule type" value="Genomic_DNA"/>
</dbReference>
<evidence type="ECO:0000313" key="2">
    <source>
        <dbReference type="Proteomes" id="UP000218891"/>
    </source>
</evidence>
<accession>A0ABM6PFB3</accession>
<name>A0ABM6PFB3_9RHOB</name>
<reference evidence="1 2" key="4">
    <citation type="journal article" date="2018" name="Environ. Microbiol. Rep.">
        <title>Phylogenetic distribution of roseobacticides in the Roseobacter group and their effect on microalgae.</title>
        <authorList>
            <person name="Sonnenschein E.C."/>
            <person name="Phippen C.B."/>
            <person name="Bentzon-Tilia M."/>
            <person name="Rasmussen S.A."/>
            <person name="Nielsen K.F."/>
            <person name="Gram L."/>
        </authorList>
    </citation>
    <scope>NUCLEOTIDE SEQUENCE [LARGE SCALE GENOMIC DNA]</scope>
    <source>
        <strain evidence="1 2">P36</strain>
    </source>
</reference>
<reference evidence="1 2" key="1">
    <citation type="journal article" date="2017" name="Front. Microbiol.">
        <title>Phaeobacter piscinae sp. nov., a species of the Roseobacter group and potential aquaculture probiont.</title>
        <authorList>
            <person name="Sonnenschein E.C."/>
            <person name="Phippen C.B.W."/>
            <person name="Nielsen K.F."/>
            <person name="Mateiu R.V."/>
            <person name="Melchiorsen J."/>
            <person name="Gram L."/>
            <person name="Overmann J."/>
            <person name="Freese H.M."/>
        </authorList>
    </citation>
    <scope>NUCLEOTIDE SEQUENCE [LARGE SCALE GENOMIC DNA]</scope>
    <source>
        <strain evidence="1 2">P36</strain>
    </source>
</reference>
<keyword evidence="2" id="KW-1185">Reference proteome</keyword>
<dbReference type="Proteomes" id="UP000218891">
    <property type="component" value="Chromosome"/>
</dbReference>
<reference evidence="1 2" key="3">
    <citation type="journal article" date="2017" name="Int. J. Syst. Evol. Microbiol.">
        <title>Adaptation of Surface-Associated Bacteria to the Open Ocean: A Genomically Distinct Subpopulation of Phaeobacter gallaeciensis Colonizes Pacific Mesozooplankton.</title>
        <authorList>
            <person name="Freese H.M."/>
            <person name="Methner A."/>
            <person name="Overmann J."/>
        </authorList>
    </citation>
    <scope>NUCLEOTIDE SEQUENCE [LARGE SCALE GENOMIC DNA]</scope>
    <source>
        <strain evidence="1 2">P36</strain>
    </source>
</reference>
<organism evidence="1 2">
    <name type="scientific">Phaeobacter piscinae</name>
    <dbReference type="NCBI Taxonomy" id="1580596"/>
    <lineage>
        <taxon>Bacteria</taxon>
        <taxon>Pseudomonadati</taxon>
        <taxon>Pseudomonadota</taxon>
        <taxon>Alphaproteobacteria</taxon>
        <taxon>Rhodobacterales</taxon>
        <taxon>Roseobacteraceae</taxon>
        <taxon>Phaeobacter</taxon>
    </lineage>
</organism>
<evidence type="ECO:0000313" key="1">
    <source>
        <dbReference type="EMBL" id="ATG36461.1"/>
    </source>
</evidence>
<protein>
    <submittedName>
        <fullName evidence="1">HTH-type transcriptional regulator, lysR family</fullName>
    </submittedName>
</protein>